<dbReference type="Gene3D" id="3.40.395.10">
    <property type="entry name" value="Adenoviral Proteinase, Chain A"/>
    <property type="match status" value="1"/>
</dbReference>
<keyword evidence="2" id="KW-0645">Protease</keyword>
<dbReference type="Proteomes" id="UP000289738">
    <property type="component" value="Chromosome B10"/>
</dbReference>
<dbReference type="AlphaFoldDB" id="A0A444X0V0"/>
<proteinExistence type="inferred from homology"/>
<dbReference type="InterPro" id="IPR038765">
    <property type="entry name" value="Papain-like_cys_pep_sf"/>
</dbReference>
<keyword evidence="3" id="KW-0378">Hydrolase</keyword>
<sequence length="335" mass="37996">MEGFAADFGLYGNSTSGFASSQLDWLFLSSAHNLRHAKHRDKSKTVGLEAESKAVAQDCGKDPSIDVKTVTSTTKNSGVFHFKSLTKIGDTKPDKTSSKSKRRSTSKQKGIHKDTPIDVPNYNLDHLAFRRSRRKRKTSSTGTPKQIISGENDKLKRTLFSDKDRAKDKKERTPQANKIGPSRPASHIGERPYVDLLEILVSDLHCYGDRKAFQTLIPGRRVVDDQLACGCGHFHGGTAKWIKDKYMAKIDEVLKIYVPIWHDDHWFLLVIDMLAKQLLYLDTAHLAKKRDSHVLQIKKVALFLEEIVLDESWYACKRHERPTISEFKLVEPKVN</sequence>
<evidence type="ECO:0000256" key="3">
    <source>
        <dbReference type="ARBA" id="ARBA00022801"/>
    </source>
</evidence>
<reference evidence="6 7" key="1">
    <citation type="submission" date="2019-01" db="EMBL/GenBank/DDBJ databases">
        <title>Sequencing of cultivated peanut Arachis hypogaea provides insights into genome evolution and oil improvement.</title>
        <authorList>
            <person name="Chen X."/>
        </authorList>
    </citation>
    <scope>NUCLEOTIDE SEQUENCE [LARGE SCALE GENOMIC DNA]</scope>
    <source>
        <strain evidence="7">cv. Fuhuasheng</strain>
        <tissue evidence="6">Leaves</tissue>
    </source>
</reference>
<feature type="domain" description="Ubiquitin-like protease family profile" evidence="5">
    <location>
        <begin position="117"/>
        <end position="335"/>
    </location>
</feature>
<comment type="similarity">
    <text evidence="1">Belongs to the peptidase C48 family.</text>
</comment>
<dbReference type="PROSITE" id="PS50600">
    <property type="entry name" value="ULP_PROTEASE"/>
    <property type="match status" value="1"/>
</dbReference>
<dbReference type="EMBL" id="SDMP01000020">
    <property type="protein sequence ID" value="RYQ83344.1"/>
    <property type="molecule type" value="Genomic_DNA"/>
</dbReference>
<dbReference type="SUPFAM" id="SSF54001">
    <property type="entry name" value="Cysteine proteinases"/>
    <property type="match status" value="1"/>
</dbReference>
<feature type="region of interest" description="Disordered" evidence="4">
    <location>
        <begin position="88"/>
        <end position="187"/>
    </location>
</feature>
<evidence type="ECO:0000313" key="6">
    <source>
        <dbReference type="EMBL" id="RYQ83344.1"/>
    </source>
</evidence>
<accession>A0A444X0V0</accession>
<feature type="compositionally biased region" description="Basic residues" evidence="4">
    <location>
        <begin position="98"/>
        <end position="110"/>
    </location>
</feature>
<dbReference type="InterPro" id="IPR003653">
    <property type="entry name" value="Peptidase_C48_C"/>
</dbReference>
<feature type="compositionally biased region" description="Basic and acidic residues" evidence="4">
    <location>
        <begin position="151"/>
        <end position="173"/>
    </location>
</feature>
<dbReference type="GO" id="GO:0008234">
    <property type="term" value="F:cysteine-type peptidase activity"/>
    <property type="evidence" value="ECO:0007669"/>
    <property type="project" value="InterPro"/>
</dbReference>
<dbReference type="GO" id="GO:0006508">
    <property type="term" value="P:proteolysis"/>
    <property type="evidence" value="ECO:0007669"/>
    <property type="project" value="UniProtKB-KW"/>
</dbReference>
<evidence type="ECO:0000256" key="2">
    <source>
        <dbReference type="ARBA" id="ARBA00022670"/>
    </source>
</evidence>
<protein>
    <recommendedName>
        <fullName evidence="5">Ubiquitin-like protease family profile domain-containing protein</fullName>
    </recommendedName>
</protein>
<comment type="caution">
    <text evidence="6">The sequence shown here is derived from an EMBL/GenBank/DDBJ whole genome shotgun (WGS) entry which is preliminary data.</text>
</comment>
<keyword evidence="7" id="KW-1185">Reference proteome</keyword>
<gene>
    <name evidence="6" type="ORF">Ahy_B10g101986</name>
</gene>
<name>A0A444X0V0_ARAHY</name>
<dbReference type="Pfam" id="PF02902">
    <property type="entry name" value="Peptidase_C48"/>
    <property type="match status" value="1"/>
</dbReference>
<evidence type="ECO:0000259" key="5">
    <source>
        <dbReference type="PROSITE" id="PS50600"/>
    </source>
</evidence>
<evidence type="ECO:0000256" key="4">
    <source>
        <dbReference type="SAM" id="MobiDB-lite"/>
    </source>
</evidence>
<evidence type="ECO:0000313" key="7">
    <source>
        <dbReference type="Proteomes" id="UP000289738"/>
    </source>
</evidence>
<organism evidence="6 7">
    <name type="scientific">Arachis hypogaea</name>
    <name type="common">Peanut</name>
    <dbReference type="NCBI Taxonomy" id="3818"/>
    <lineage>
        <taxon>Eukaryota</taxon>
        <taxon>Viridiplantae</taxon>
        <taxon>Streptophyta</taxon>
        <taxon>Embryophyta</taxon>
        <taxon>Tracheophyta</taxon>
        <taxon>Spermatophyta</taxon>
        <taxon>Magnoliopsida</taxon>
        <taxon>eudicotyledons</taxon>
        <taxon>Gunneridae</taxon>
        <taxon>Pentapetalae</taxon>
        <taxon>rosids</taxon>
        <taxon>fabids</taxon>
        <taxon>Fabales</taxon>
        <taxon>Fabaceae</taxon>
        <taxon>Papilionoideae</taxon>
        <taxon>50 kb inversion clade</taxon>
        <taxon>dalbergioids sensu lato</taxon>
        <taxon>Dalbergieae</taxon>
        <taxon>Pterocarpus clade</taxon>
        <taxon>Arachis</taxon>
    </lineage>
</organism>
<evidence type="ECO:0000256" key="1">
    <source>
        <dbReference type="ARBA" id="ARBA00005234"/>
    </source>
</evidence>
<feature type="compositionally biased region" description="Basic residues" evidence="4">
    <location>
        <begin position="129"/>
        <end position="138"/>
    </location>
</feature>